<keyword evidence="4 7" id="KW-0812">Transmembrane</keyword>
<feature type="transmembrane region" description="Helical" evidence="7">
    <location>
        <begin position="565"/>
        <end position="584"/>
    </location>
</feature>
<protein>
    <submittedName>
        <fullName evidence="10">Transmembrane domain-containing protein</fullName>
    </submittedName>
</protein>
<dbReference type="InterPro" id="IPR045122">
    <property type="entry name" value="Csc1-like"/>
</dbReference>
<keyword evidence="11" id="KW-1185">Reference proteome</keyword>
<evidence type="ECO:0000256" key="6">
    <source>
        <dbReference type="ARBA" id="ARBA00023136"/>
    </source>
</evidence>
<dbReference type="Pfam" id="PF13967">
    <property type="entry name" value="RSN1_TM"/>
    <property type="match status" value="1"/>
</dbReference>
<accession>A0A4Z1SMJ9</accession>
<dbReference type="Proteomes" id="UP000315496">
    <property type="component" value="Chromosome 4"/>
</dbReference>
<dbReference type="OrthoDB" id="1689567at2759"/>
<evidence type="ECO:0000256" key="3">
    <source>
        <dbReference type="ARBA" id="ARBA00022448"/>
    </source>
</evidence>
<dbReference type="GO" id="GO:0005227">
    <property type="term" value="F:calcium-activated cation channel activity"/>
    <property type="evidence" value="ECO:0007669"/>
    <property type="project" value="InterPro"/>
</dbReference>
<feature type="transmembrane region" description="Helical" evidence="7">
    <location>
        <begin position="651"/>
        <end position="674"/>
    </location>
</feature>
<organism evidence="10 11">
    <name type="scientific">Giardia muris</name>
    <dbReference type="NCBI Taxonomy" id="5742"/>
    <lineage>
        <taxon>Eukaryota</taxon>
        <taxon>Metamonada</taxon>
        <taxon>Diplomonadida</taxon>
        <taxon>Hexamitidae</taxon>
        <taxon>Giardiinae</taxon>
        <taxon>Giardia</taxon>
    </lineage>
</organism>
<dbReference type="GO" id="GO:0005886">
    <property type="term" value="C:plasma membrane"/>
    <property type="evidence" value="ECO:0007669"/>
    <property type="project" value="TreeGrafter"/>
</dbReference>
<evidence type="ECO:0000256" key="2">
    <source>
        <dbReference type="ARBA" id="ARBA00007779"/>
    </source>
</evidence>
<evidence type="ECO:0000259" key="9">
    <source>
        <dbReference type="Pfam" id="PF13967"/>
    </source>
</evidence>
<dbReference type="Pfam" id="PF02714">
    <property type="entry name" value="RSN1_7TM"/>
    <property type="match status" value="1"/>
</dbReference>
<feature type="transmembrane region" description="Helical" evidence="7">
    <location>
        <begin position="883"/>
        <end position="902"/>
    </location>
</feature>
<reference evidence="10 11" key="1">
    <citation type="submission" date="2019-05" db="EMBL/GenBank/DDBJ databases">
        <title>The compact genome of Giardia muris reveals important steps in the evolution of intestinal protozoan parasites.</title>
        <authorList>
            <person name="Xu F."/>
            <person name="Jimenez-Gonzalez A."/>
            <person name="Einarsson E."/>
            <person name="Astvaldsson A."/>
            <person name="Peirasmaki D."/>
            <person name="Eckmann L."/>
            <person name="Andersson J.O."/>
            <person name="Svard S.G."/>
            <person name="Jerlstrom-Hultqvist J."/>
        </authorList>
    </citation>
    <scope>NUCLEOTIDE SEQUENCE [LARGE SCALE GENOMIC DNA]</scope>
    <source>
        <strain evidence="10 11">Roberts-Thomson</strain>
    </source>
</reference>
<evidence type="ECO:0000259" key="8">
    <source>
        <dbReference type="Pfam" id="PF02714"/>
    </source>
</evidence>
<feature type="transmembrane region" description="Helical" evidence="7">
    <location>
        <begin position="737"/>
        <end position="757"/>
    </location>
</feature>
<evidence type="ECO:0000313" key="10">
    <source>
        <dbReference type="EMBL" id="TNJ26916.1"/>
    </source>
</evidence>
<evidence type="ECO:0000256" key="5">
    <source>
        <dbReference type="ARBA" id="ARBA00022989"/>
    </source>
</evidence>
<proteinExistence type="inferred from homology"/>
<dbReference type="InterPro" id="IPR003864">
    <property type="entry name" value="CSC1/OSCA1-like_7TM"/>
</dbReference>
<feature type="transmembrane region" description="Helical" evidence="7">
    <location>
        <begin position="711"/>
        <end position="730"/>
    </location>
</feature>
<feature type="transmembrane region" description="Helical" evidence="7">
    <location>
        <begin position="686"/>
        <end position="705"/>
    </location>
</feature>
<evidence type="ECO:0000256" key="1">
    <source>
        <dbReference type="ARBA" id="ARBA00004141"/>
    </source>
</evidence>
<comment type="caution">
    <text evidence="10">The sequence shown here is derived from an EMBL/GenBank/DDBJ whole genome shotgun (WGS) entry which is preliminary data.</text>
</comment>
<keyword evidence="5 7" id="KW-1133">Transmembrane helix</keyword>
<evidence type="ECO:0000256" key="7">
    <source>
        <dbReference type="SAM" id="Phobius"/>
    </source>
</evidence>
<dbReference type="PANTHER" id="PTHR13018">
    <property type="entry name" value="PROBABLE MEMBRANE PROTEIN DUF221-RELATED"/>
    <property type="match status" value="1"/>
</dbReference>
<feature type="transmembrane region" description="Helical" evidence="7">
    <location>
        <begin position="90"/>
        <end position="117"/>
    </location>
</feature>
<feature type="domain" description="CSC1/OSCA1-like N-terminal transmembrane" evidence="9">
    <location>
        <begin position="25"/>
        <end position="166"/>
    </location>
</feature>
<dbReference type="VEuPathDB" id="GiardiaDB:GMRT_12122"/>
<feature type="transmembrane region" description="Helical" evidence="7">
    <location>
        <begin position="145"/>
        <end position="166"/>
    </location>
</feature>
<sequence>MTDPEQMSIIAGFDTGDSALIEVTLLRTLGIHFTLAFITLLLFNVIRYLFPTFFAPRYKRRMRVSQHWYIEVFKTPIAQYARQGNMAAMYVIYQTMLIVLFGLMSILSLLVLIPLYLLGVDQSFQVPYRTFWGVISMSHIEDGSILVIVPIVVATVFTVMILDFYYQFQLTYIYFKQRVMRRAAPQNYVVMLENLPSNIRTYEDLVLSLEDIFADGVVRKIVCTPDACFMLRKKHKHLLSLIQGQHRCQAWMQQYTAQLLALEVQRLTDSTAYQSLRRKHAAREAELLSLRDRAYKVKMQILRYAFSRNMDLTYLSRIKHLPPQLPLVVTSFLYITHNTRMTELELEEYNLGLVLPSSRLDFSTRGTTSTDIRASPSFDLPRVDSADKSFWALSLGQRASGLALPMLQPTMTNQTSPLRTLTTLTGNPPTISFELDSTPSTSPSFITTIQDKPEVQPVRQIRPVLTRYTRNVPRELNRFYEKVPRSGFPVDVAHRLQRSIRTRKLDHKDIPIGTTAFLIFRSQLEAATSSRALLYLNSYRPKASLAPDPNQIKWRNFSWKRQTRTVFYVVFIQISANLFVLYFAPQVTIVNVIKSYQAEWLRNFFNRFCVRGKGEECPKMPEDGNFSKPKDFKCLLCYYITSSIINSLPSLVQIVFMAILPNIIHWLTYLPMYTSRNHKAIVEYRLLFYFLILIIGILQIMVSSLFDNNGIINVLIFSELSLSQLIWNMGRNFPSQLFVFINYIIVKYFLFVVLSLLRLGDIMTTLIRLFRMRDPLSRRHVVATKGFPYATQLAYSSHMFVLGIMYAIVAPISMPFILLIFTFFSAVNRYNILYVYSPKPCSEMTSETDIMRYAVNDSFIGCCLMLICTGTFLYVHSSTAFRAGAYYLFLILVVIIFFKGYIDHRLKLAMTTLHLSNWDAKNPCHIAPYDSARDIDHRHRFFAEKHTLNVQGCTDDCGRQRDDLQRQAIEEAPTKDEASLLKRLFQFRKTVLQPLRYLPVSASAVNCRFDLAHPPVSYMRASSLLWNEYQCELGNEESVATHVLSDQEVEHIAAQYTHPAIQLAYVYNSPASDMLIN</sequence>
<dbReference type="InterPro" id="IPR032880">
    <property type="entry name" value="CSC1/OSCA1-like_N"/>
</dbReference>
<comment type="similarity">
    <text evidence="2">Belongs to the CSC1 (TC 1.A.17) family.</text>
</comment>
<comment type="subcellular location">
    <subcellularLocation>
        <location evidence="1">Membrane</location>
        <topology evidence="1">Multi-pass membrane protein</topology>
    </subcellularLocation>
</comment>
<keyword evidence="6 7" id="KW-0472">Membrane</keyword>
<gene>
    <name evidence="10" type="ORF">GMRT_12122</name>
</gene>
<dbReference type="AlphaFoldDB" id="A0A4Z1SMJ9"/>
<feature type="transmembrane region" description="Helical" evidence="7">
    <location>
        <begin position="29"/>
        <end position="50"/>
    </location>
</feature>
<evidence type="ECO:0000256" key="4">
    <source>
        <dbReference type="ARBA" id="ARBA00022692"/>
    </source>
</evidence>
<feature type="domain" description="CSC1/OSCA1-like 7TM region" evidence="8">
    <location>
        <begin position="641"/>
        <end position="869"/>
    </location>
</feature>
<name>A0A4Z1SMJ9_GIAMU</name>
<feature type="transmembrane region" description="Helical" evidence="7">
    <location>
        <begin position="859"/>
        <end position="877"/>
    </location>
</feature>
<keyword evidence="3" id="KW-0813">Transport</keyword>
<feature type="transmembrane region" description="Helical" evidence="7">
    <location>
        <begin position="799"/>
        <end position="824"/>
    </location>
</feature>
<evidence type="ECO:0000313" key="11">
    <source>
        <dbReference type="Proteomes" id="UP000315496"/>
    </source>
</evidence>
<dbReference type="PANTHER" id="PTHR13018:SF5">
    <property type="entry name" value="RE44586P"/>
    <property type="match status" value="1"/>
</dbReference>
<dbReference type="EMBL" id="VDLU01000004">
    <property type="protein sequence ID" value="TNJ26916.1"/>
    <property type="molecule type" value="Genomic_DNA"/>
</dbReference>